<dbReference type="Proteomes" id="UP000621859">
    <property type="component" value="Unassembled WGS sequence"/>
</dbReference>
<feature type="transmembrane region" description="Helical" evidence="1">
    <location>
        <begin position="6"/>
        <end position="25"/>
    </location>
</feature>
<accession>A0ABQ2PGK3</accession>
<keyword evidence="3" id="KW-1185">Reference proteome</keyword>
<reference evidence="3" key="1">
    <citation type="journal article" date="2019" name="Int. J. Syst. Evol. Microbiol.">
        <title>The Global Catalogue of Microorganisms (GCM) 10K type strain sequencing project: providing services to taxonomists for standard genome sequencing and annotation.</title>
        <authorList>
            <consortium name="The Broad Institute Genomics Platform"/>
            <consortium name="The Broad Institute Genome Sequencing Center for Infectious Disease"/>
            <person name="Wu L."/>
            <person name="Ma J."/>
        </authorList>
    </citation>
    <scope>NUCLEOTIDE SEQUENCE [LARGE SCALE GENOMIC DNA]</scope>
    <source>
        <strain evidence="3">CGMCC 1.8860</strain>
    </source>
</reference>
<dbReference type="EMBL" id="BMLY01000001">
    <property type="protein sequence ID" value="GGP24415.1"/>
    <property type="molecule type" value="Genomic_DNA"/>
</dbReference>
<proteinExistence type="predicted"/>
<keyword evidence="1" id="KW-0472">Membrane</keyword>
<feature type="transmembrane region" description="Helical" evidence="1">
    <location>
        <begin position="179"/>
        <end position="199"/>
    </location>
</feature>
<evidence type="ECO:0000313" key="2">
    <source>
        <dbReference type="EMBL" id="GGP24415.1"/>
    </source>
</evidence>
<protein>
    <submittedName>
        <fullName evidence="2">Uncharacterized protein</fullName>
    </submittedName>
</protein>
<dbReference type="RefSeq" id="WP_188687870.1">
    <property type="nucleotide sequence ID" value="NZ_BMLY01000001.1"/>
</dbReference>
<name>A0ABQ2PGK3_9NEIS</name>
<comment type="caution">
    <text evidence="2">The sequence shown here is derived from an EMBL/GenBank/DDBJ whole genome shotgun (WGS) entry which is preliminary data.</text>
</comment>
<gene>
    <name evidence="2" type="ORF">GCM10010971_02340</name>
</gene>
<feature type="transmembrane region" description="Helical" evidence="1">
    <location>
        <begin position="251"/>
        <end position="268"/>
    </location>
</feature>
<evidence type="ECO:0000256" key="1">
    <source>
        <dbReference type="SAM" id="Phobius"/>
    </source>
</evidence>
<evidence type="ECO:0000313" key="3">
    <source>
        <dbReference type="Proteomes" id="UP000621859"/>
    </source>
</evidence>
<keyword evidence="1" id="KW-0812">Transmembrane</keyword>
<sequence length="294" mass="32446">MLNSVVLESIAGIVACFAMVALLTSSIHEALASSRGWRARDLFRGLARVLNSKETDLAGESAGKKTSADILLWLYNHALINPRGDGTARALTEIKTKPSYIEPLQFADALLELIHQLPGETLSSKVENGIADPQLKLFLLGVATRTQAETGKVRDELVRWFNNSMDRISGDYKRDAQTYTFLIALLVAVLFNIDFFYLFKSLWLHPLSAEQYQLIANAHEGSATRVLEALPLGWSDEVWSGHTQDWLVRESGWVVTATSALFGAPFWFDLLGRVTRLKGVGEQPGAGKAESRNA</sequence>
<organism evidence="2 3">
    <name type="scientific">Silvimonas amylolytica</name>
    <dbReference type="NCBI Taxonomy" id="449663"/>
    <lineage>
        <taxon>Bacteria</taxon>
        <taxon>Pseudomonadati</taxon>
        <taxon>Pseudomonadota</taxon>
        <taxon>Betaproteobacteria</taxon>
        <taxon>Neisseriales</taxon>
        <taxon>Chitinibacteraceae</taxon>
        <taxon>Silvimonas</taxon>
    </lineage>
</organism>
<keyword evidence="1" id="KW-1133">Transmembrane helix</keyword>